<dbReference type="RefSeq" id="WP_069831034.1">
    <property type="nucleotide sequence ID" value="NZ_MDJD01000049.1"/>
</dbReference>
<dbReference type="SUPFAM" id="SSF49464">
    <property type="entry name" value="Carboxypeptidase regulatory domain-like"/>
    <property type="match status" value="1"/>
</dbReference>
<keyword evidence="3" id="KW-1185">Reference proteome</keyword>
<evidence type="ECO:0000313" key="2">
    <source>
        <dbReference type="EMBL" id="OEK06145.1"/>
    </source>
</evidence>
<dbReference type="EMBL" id="MDJD01000049">
    <property type="protein sequence ID" value="OEK06145.1"/>
    <property type="molecule type" value="Genomic_DNA"/>
</dbReference>
<dbReference type="AlphaFoldDB" id="A0A1E5T439"/>
<feature type="compositionally biased region" description="Low complexity" evidence="1">
    <location>
        <begin position="359"/>
        <end position="381"/>
    </location>
</feature>
<evidence type="ECO:0000313" key="3">
    <source>
        <dbReference type="Proteomes" id="UP000095713"/>
    </source>
</evidence>
<reference evidence="2 3" key="1">
    <citation type="submission" date="2016-05" db="EMBL/GenBank/DDBJ databases">
        <title>Draft Genome Sequence of Algibacter sp. Strain SK-16 Isolated from the Surface Water of Aburatsubo Inlet.</title>
        <authorList>
            <person name="Wong S.-K."/>
            <person name="Yoshizawa S."/>
            <person name="Nakajima Y."/>
            <person name="Ogura Y."/>
            <person name="Tetsuya H."/>
            <person name="Hamasaki K."/>
        </authorList>
    </citation>
    <scope>NUCLEOTIDE SEQUENCE [LARGE SCALE GENOMIC DNA]</scope>
    <source>
        <strain evidence="2 3">SK-16</strain>
    </source>
</reference>
<protein>
    <recommendedName>
        <fullName evidence="4">Carboxypeptidase-like regulatory domain-containing protein</fullName>
    </recommendedName>
</protein>
<evidence type="ECO:0000256" key="1">
    <source>
        <dbReference type="SAM" id="MobiDB-lite"/>
    </source>
</evidence>
<accession>A0A1E5T439</accession>
<dbReference type="OrthoDB" id="1164701at2"/>
<name>A0A1E5T439_9FLAO</name>
<sequence length="432" mass="50097">MALLKLSYLTLFVSFIIPCSIYSQTEIELKGVLIDSTDFPVPYAAIALLNNKTTGVYSTEDGEFIITITENDYSDTLIISCIGYKKRSLSIKDFLAQKEKKIVLEESITSLDEIELLNPNEYAIRALKNLKKSTISKTHQINALYRVTTAETGKAKRFIEYYIKILDRGPFFSNDFLKYEITERRQSADYRIYKNNKEPIGTFKNLTTFNIIRNPRRFKKSIWKKIGDTSYEGEDIIILQNDKKLKLYVGLNDYGIYRIEGKSSLYVYNKATSGKLHLSYHKREWNTKKNITNPNTITHLKKLGHNSSKLPVSIRYEFIVLDVITDRKKIDPINDYKLTQNNNSFDTTIKSNTGLSRKNNSGFNSNSRHNGNNNFSKKSNISKNKKIDIKYNEAFWNNLKMPPETKFFKKIKKDLESHYGVTFDKQLKLVNK</sequence>
<proteinExistence type="predicted"/>
<organism evidence="2 3">
    <name type="scientific">Flavivirga aquatica</name>
    <dbReference type="NCBI Taxonomy" id="1849968"/>
    <lineage>
        <taxon>Bacteria</taxon>
        <taxon>Pseudomonadati</taxon>
        <taxon>Bacteroidota</taxon>
        <taxon>Flavobacteriia</taxon>
        <taxon>Flavobacteriales</taxon>
        <taxon>Flavobacteriaceae</taxon>
        <taxon>Flavivirga</taxon>
    </lineage>
</organism>
<dbReference type="Pfam" id="PF13715">
    <property type="entry name" value="CarbopepD_reg_2"/>
    <property type="match status" value="1"/>
</dbReference>
<comment type="caution">
    <text evidence="2">The sequence shown here is derived from an EMBL/GenBank/DDBJ whole genome shotgun (WGS) entry which is preliminary data.</text>
</comment>
<feature type="region of interest" description="Disordered" evidence="1">
    <location>
        <begin position="347"/>
        <end position="381"/>
    </location>
</feature>
<dbReference type="Proteomes" id="UP000095713">
    <property type="component" value="Unassembled WGS sequence"/>
</dbReference>
<evidence type="ECO:0008006" key="4">
    <source>
        <dbReference type="Google" id="ProtNLM"/>
    </source>
</evidence>
<dbReference type="InterPro" id="IPR008969">
    <property type="entry name" value="CarboxyPept-like_regulatory"/>
</dbReference>
<feature type="compositionally biased region" description="Polar residues" evidence="1">
    <location>
        <begin position="347"/>
        <end position="358"/>
    </location>
</feature>
<gene>
    <name evidence="2" type="ORF">A8C32_19130</name>
</gene>
<dbReference type="STRING" id="1849968.A8C32_19130"/>